<reference evidence="5" key="2">
    <citation type="submission" date="2019-06" db="EMBL/GenBank/DDBJ databases">
        <title>Co-occurence of chitin degradation, pigmentation and bioactivity in marine Pseudoalteromonas.</title>
        <authorList>
            <person name="Sonnenschein E.C."/>
            <person name="Bech P.K."/>
        </authorList>
    </citation>
    <scope>NUCLEOTIDE SEQUENCE [LARGE SCALE GENOMIC DNA]</scope>
    <source>
        <strain evidence="5">S2676</strain>
    </source>
</reference>
<dbReference type="Proteomes" id="UP000310249">
    <property type="component" value="Unassembled WGS sequence"/>
</dbReference>
<name>A0A5S3WR68_9GAMM</name>
<dbReference type="InterPro" id="IPR000683">
    <property type="entry name" value="Gfo/Idh/MocA-like_OxRdtase_N"/>
</dbReference>
<evidence type="ECO:0000256" key="1">
    <source>
        <dbReference type="ARBA" id="ARBA00022729"/>
    </source>
</evidence>
<evidence type="ECO:0000313" key="4">
    <source>
        <dbReference type="EMBL" id="TMP31455.1"/>
    </source>
</evidence>
<protein>
    <submittedName>
        <fullName evidence="4">Oxidoreductase</fullName>
    </submittedName>
</protein>
<keyword evidence="1" id="KW-0732">Signal</keyword>
<comment type="caution">
    <text evidence="4">The sequence shown here is derived from an EMBL/GenBank/DDBJ whole genome shotgun (WGS) entry which is preliminary data.</text>
</comment>
<dbReference type="AlphaFoldDB" id="A0A5S3WR68"/>
<evidence type="ECO:0000259" key="2">
    <source>
        <dbReference type="Pfam" id="PF01408"/>
    </source>
</evidence>
<feature type="domain" description="Gfo/Idh/MocA-like oxidoreductase N-terminal" evidence="2">
    <location>
        <begin position="3"/>
        <end position="124"/>
    </location>
</feature>
<dbReference type="PANTHER" id="PTHR43249:SF1">
    <property type="entry name" value="D-GLUCOSIDE 3-DEHYDROGENASE"/>
    <property type="match status" value="1"/>
</dbReference>
<dbReference type="Gene3D" id="3.40.50.720">
    <property type="entry name" value="NAD(P)-binding Rossmann-like Domain"/>
    <property type="match status" value="1"/>
</dbReference>
<dbReference type="InterPro" id="IPR052515">
    <property type="entry name" value="Gfo/Idh/MocA_Oxidoreductase"/>
</dbReference>
<dbReference type="PANTHER" id="PTHR43249">
    <property type="entry name" value="UDP-N-ACETYL-2-AMINO-2-DEOXY-D-GLUCURONATE OXIDASE"/>
    <property type="match status" value="1"/>
</dbReference>
<dbReference type="EMBL" id="PNCI01000008">
    <property type="protein sequence ID" value="TMP31455.1"/>
    <property type="molecule type" value="Genomic_DNA"/>
</dbReference>
<evidence type="ECO:0000259" key="3">
    <source>
        <dbReference type="Pfam" id="PF02894"/>
    </source>
</evidence>
<evidence type="ECO:0000313" key="5">
    <source>
        <dbReference type="Proteomes" id="UP000310249"/>
    </source>
</evidence>
<dbReference type="Pfam" id="PF02894">
    <property type="entry name" value="GFO_IDH_MocA_C"/>
    <property type="match status" value="1"/>
</dbReference>
<proteinExistence type="predicted"/>
<dbReference type="SUPFAM" id="SSF55347">
    <property type="entry name" value="Glyceraldehyde-3-phosphate dehydrogenase-like, C-terminal domain"/>
    <property type="match status" value="1"/>
</dbReference>
<dbReference type="SUPFAM" id="SSF51735">
    <property type="entry name" value="NAD(P)-binding Rossmann-fold domains"/>
    <property type="match status" value="1"/>
</dbReference>
<organism evidence="4 5">
    <name type="scientific">Pseudoalteromonas rubra</name>
    <dbReference type="NCBI Taxonomy" id="43658"/>
    <lineage>
        <taxon>Bacteria</taxon>
        <taxon>Pseudomonadati</taxon>
        <taxon>Pseudomonadota</taxon>
        <taxon>Gammaproteobacteria</taxon>
        <taxon>Alteromonadales</taxon>
        <taxon>Pseudoalteromonadaceae</taxon>
        <taxon>Pseudoalteromonas</taxon>
    </lineage>
</organism>
<dbReference type="OrthoDB" id="9801953at2"/>
<accession>A0A5S3WR68</accession>
<sequence length="318" mass="35774">MKNFALIGAAGYIAPRHLRAIKDTGNNLVAAMDINDSVGIMDSHFPEAEFFTEFEDFTAFIEDQEMQGKKLDYIAICSPNYLHAPHMKYALKNGIDVICEKPLVLNSEDMDVLKEYESKYDAKVNSILQLRLHPSIIALKEKVAAAPADKVFDVDLTYMTSRGKWYMKSWKGFDHKSGGVATNIGVHFYDMLHFIFGELQSNEVHYRDEKTASGYLQYARARVKWFLSIDSNNLPENAVKGEKLTYRSITINDGNATEELEFSGGFTDLHTLSYQNVLAGNGFGVDENRVAIETVENIRVKNIVEAGDKAHPLLTKVL</sequence>
<dbReference type="Gene3D" id="3.30.360.10">
    <property type="entry name" value="Dihydrodipicolinate Reductase, domain 2"/>
    <property type="match status" value="1"/>
</dbReference>
<reference evidence="4 5" key="1">
    <citation type="submission" date="2018-01" db="EMBL/GenBank/DDBJ databases">
        <authorList>
            <person name="Paulsen S."/>
            <person name="Gram L.K."/>
        </authorList>
    </citation>
    <scope>NUCLEOTIDE SEQUENCE [LARGE SCALE GENOMIC DNA]</scope>
    <source>
        <strain evidence="4 5">S2676</strain>
    </source>
</reference>
<feature type="domain" description="Gfo/Idh/MocA-like oxidoreductase C-terminal" evidence="3">
    <location>
        <begin position="151"/>
        <end position="300"/>
    </location>
</feature>
<dbReference type="GO" id="GO:0000166">
    <property type="term" value="F:nucleotide binding"/>
    <property type="evidence" value="ECO:0007669"/>
    <property type="project" value="InterPro"/>
</dbReference>
<dbReference type="Pfam" id="PF01408">
    <property type="entry name" value="GFO_IDH_MocA"/>
    <property type="match status" value="1"/>
</dbReference>
<dbReference type="InterPro" id="IPR004104">
    <property type="entry name" value="Gfo/Idh/MocA-like_OxRdtase_C"/>
</dbReference>
<gene>
    <name evidence="4" type="ORF">CWB99_04160</name>
</gene>
<dbReference type="RefSeq" id="WP_138550722.1">
    <property type="nucleotide sequence ID" value="NZ_PNCH01000014.1"/>
</dbReference>
<dbReference type="InterPro" id="IPR036291">
    <property type="entry name" value="NAD(P)-bd_dom_sf"/>
</dbReference>